<dbReference type="AlphaFoldDB" id="A0AAE1XPK6"/>
<keyword evidence="3" id="KW-1185">Reference proteome</keyword>
<sequence>MLAPTAHTRVEEHHAHAPTQKKKIKPLEAKLEDQAFRSQVELETTRTVAMESGKTEGFLAGWAVGKEECLIAGCGAYLSSMEHQMFILDTRLQGARGFLKFPAFKVAIEVKAVDYLDEGFERCQPQVQKLKGFTEGFDLSWLDPTLDRNLAAFPEEEAPPIEIDEFQSLVEEVEKMDFSS</sequence>
<protein>
    <submittedName>
        <fullName evidence="2">Uncharacterized protein</fullName>
    </submittedName>
</protein>
<reference evidence="2" key="1">
    <citation type="submission" date="2020-06" db="EMBL/GenBank/DDBJ databases">
        <authorList>
            <person name="Li T."/>
            <person name="Hu X."/>
            <person name="Zhang T."/>
            <person name="Song X."/>
            <person name="Zhang H."/>
            <person name="Dai N."/>
            <person name="Sheng W."/>
            <person name="Hou X."/>
            <person name="Wei L."/>
        </authorList>
    </citation>
    <scope>NUCLEOTIDE SEQUENCE</scope>
    <source>
        <strain evidence="2">3651</strain>
        <tissue evidence="2">Leaf</tissue>
    </source>
</reference>
<evidence type="ECO:0000256" key="1">
    <source>
        <dbReference type="SAM" id="MobiDB-lite"/>
    </source>
</evidence>
<reference evidence="2" key="2">
    <citation type="journal article" date="2024" name="Plant">
        <title>Genomic evolution and insights into agronomic trait innovations of Sesamum species.</title>
        <authorList>
            <person name="Miao H."/>
            <person name="Wang L."/>
            <person name="Qu L."/>
            <person name="Liu H."/>
            <person name="Sun Y."/>
            <person name="Le M."/>
            <person name="Wang Q."/>
            <person name="Wei S."/>
            <person name="Zheng Y."/>
            <person name="Lin W."/>
            <person name="Duan Y."/>
            <person name="Cao H."/>
            <person name="Xiong S."/>
            <person name="Wang X."/>
            <person name="Wei L."/>
            <person name="Li C."/>
            <person name="Ma Q."/>
            <person name="Ju M."/>
            <person name="Zhao R."/>
            <person name="Li G."/>
            <person name="Mu C."/>
            <person name="Tian Q."/>
            <person name="Mei H."/>
            <person name="Zhang T."/>
            <person name="Gao T."/>
            <person name="Zhang H."/>
        </authorList>
    </citation>
    <scope>NUCLEOTIDE SEQUENCE</scope>
    <source>
        <strain evidence="2">3651</strain>
    </source>
</reference>
<accession>A0AAE1XPK6</accession>
<organism evidence="2 3">
    <name type="scientific">Sesamum alatum</name>
    <dbReference type="NCBI Taxonomy" id="300844"/>
    <lineage>
        <taxon>Eukaryota</taxon>
        <taxon>Viridiplantae</taxon>
        <taxon>Streptophyta</taxon>
        <taxon>Embryophyta</taxon>
        <taxon>Tracheophyta</taxon>
        <taxon>Spermatophyta</taxon>
        <taxon>Magnoliopsida</taxon>
        <taxon>eudicotyledons</taxon>
        <taxon>Gunneridae</taxon>
        <taxon>Pentapetalae</taxon>
        <taxon>asterids</taxon>
        <taxon>lamiids</taxon>
        <taxon>Lamiales</taxon>
        <taxon>Pedaliaceae</taxon>
        <taxon>Sesamum</taxon>
    </lineage>
</organism>
<name>A0AAE1XPK6_9LAMI</name>
<proteinExistence type="predicted"/>
<feature type="region of interest" description="Disordered" evidence="1">
    <location>
        <begin position="1"/>
        <end position="22"/>
    </location>
</feature>
<evidence type="ECO:0000313" key="2">
    <source>
        <dbReference type="EMBL" id="KAK4415718.1"/>
    </source>
</evidence>
<dbReference type="Proteomes" id="UP001293254">
    <property type="component" value="Unassembled WGS sequence"/>
</dbReference>
<evidence type="ECO:0000313" key="3">
    <source>
        <dbReference type="Proteomes" id="UP001293254"/>
    </source>
</evidence>
<gene>
    <name evidence="2" type="ORF">Salat_2679200</name>
</gene>
<dbReference type="EMBL" id="JACGWO010000011">
    <property type="protein sequence ID" value="KAK4415718.1"/>
    <property type="molecule type" value="Genomic_DNA"/>
</dbReference>
<comment type="caution">
    <text evidence="2">The sequence shown here is derived from an EMBL/GenBank/DDBJ whole genome shotgun (WGS) entry which is preliminary data.</text>
</comment>